<accession>A0A9R1MM00</accession>
<protein>
    <recommendedName>
        <fullName evidence="2">SET domain-containing protein</fullName>
    </recommendedName>
</protein>
<dbReference type="EMBL" id="CM022231">
    <property type="protein sequence ID" value="KAF7109860.1"/>
    <property type="molecule type" value="Genomic_DNA"/>
</dbReference>
<comment type="caution">
    <text evidence="1">The sequence shown here is derived from an EMBL/GenBank/DDBJ whole genome shotgun (WGS) entry which is preliminary data.</text>
</comment>
<gene>
    <name evidence="1" type="ORF">CFC21_110054</name>
</gene>
<dbReference type="InterPro" id="IPR044238">
    <property type="entry name" value="ASHR2-like"/>
</dbReference>
<evidence type="ECO:0000313" key="1">
    <source>
        <dbReference type="EMBL" id="KAF7109860.1"/>
    </source>
</evidence>
<dbReference type="SUPFAM" id="SSF82199">
    <property type="entry name" value="SET domain"/>
    <property type="match status" value="1"/>
</dbReference>
<dbReference type="PANTHER" id="PTHR47420:SF3">
    <property type="entry name" value="HISTONE-LYSINE N-METHYLTRANSFERASE ASHR2"/>
    <property type="match status" value="1"/>
</dbReference>
<dbReference type="PANTHER" id="PTHR47420">
    <property type="entry name" value="HISTONE-LYSINE N-METHYLTRANSFERASE ASHR2"/>
    <property type="match status" value="1"/>
</dbReference>
<reference evidence="1" key="1">
    <citation type="journal article" date="2017" name="Gigascience">
        <title>The first near-complete assembly of the hexaploid bread wheat genome, Triticum aestivum.</title>
        <authorList>
            <person name="Zimin A.V."/>
            <person name="Puiu D."/>
            <person name="Hall R."/>
            <person name="Kingan S."/>
            <person name="Clavijo B.J."/>
            <person name="Salzberg S.L."/>
        </authorList>
    </citation>
    <scope>NUCLEOTIDE SEQUENCE</scope>
    <source>
        <tissue evidence="1">Leaf</tissue>
    </source>
</reference>
<evidence type="ECO:0008006" key="2">
    <source>
        <dbReference type="Google" id="ProtNLM"/>
    </source>
</evidence>
<organism evidence="1">
    <name type="scientific">Triticum aestivum</name>
    <name type="common">Wheat</name>
    <dbReference type="NCBI Taxonomy" id="4565"/>
    <lineage>
        <taxon>Eukaryota</taxon>
        <taxon>Viridiplantae</taxon>
        <taxon>Streptophyta</taxon>
        <taxon>Embryophyta</taxon>
        <taxon>Tracheophyta</taxon>
        <taxon>Spermatophyta</taxon>
        <taxon>Magnoliopsida</taxon>
        <taxon>Liliopsida</taxon>
        <taxon>Poales</taxon>
        <taxon>Poaceae</taxon>
        <taxon>BOP clade</taxon>
        <taxon>Pooideae</taxon>
        <taxon>Triticodae</taxon>
        <taxon>Triticeae</taxon>
        <taxon>Triticinae</taxon>
        <taxon>Triticum</taxon>
    </lineage>
</organism>
<name>A0A9R1MM00_WHEAT</name>
<feature type="non-terminal residue" evidence="1">
    <location>
        <position position="95"/>
    </location>
</feature>
<dbReference type="AlphaFoldDB" id="A0A9R1MM00"/>
<reference evidence="1" key="2">
    <citation type="submission" date="2020-03" db="EMBL/GenBank/DDBJ databases">
        <title>The second near-complete assembly of the hexaploid bread wheat (Triticum aestivum) genome.</title>
        <authorList>
            <person name="Zimin A.V."/>
            <person name="Puiu D."/>
            <person name="Shumante A."/>
            <person name="Alonge M."/>
            <person name="Salzberg S.L."/>
        </authorList>
    </citation>
    <scope>NUCLEOTIDE SEQUENCE</scope>
    <source>
        <tissue evidence="1">Leaf</tissue>
    </source>
</reference>
<proteinExistence type="predicted"/>
<dbReference type="InterPro" id="IPR046341">
    <property type="entry name" value="SET_dom_sf"/>
</dbReference>
<sequence>MALPNMAGDALKVADLPGRGRALLAARDILEGEVLLSESPILLYPSSFASLSSYCSVCFRSLPPPPHTPCPSCRAAAFCSPPCAAASHPRLLCAA</sequence>
<dbReference type="OrthoDB" id="265717at2759"/>
<dbReference type="Proteomes" id="UP000815260">
    <property type="component" value="Chromosome 7D"/>
</dbReference>